<protein>
    <submittedName>
        <fullName evidence="1">Uncharacterized protein</fullName>
    </submittedName>
</protein>
<proteinExistence type="predicted"/>
<accession>A0A7U0GAJ0</accession>
<reference evidence="1 2" key="1">
    <citation type="submission" date="2020-12" db="EMBL/GenBank/DDBJ databases">
        <title>Genomic characterization of four novel bacteriophages infecting Klebsiella pneumoniae.</title>
        <authorList>
            <person name="Estrada Bonilla B."/>
            <person name="Costa A.R."/>
            <person name="van Rossum T."/>
            <person name="Hagedoorn S."/>
            <person name="Wallinga H."/>
            <person name="Xiao M."/>
            <person name="Song W."/>
            <person name="Haas P.-J."/>
            <person name="Nobrega F.L."/>
            <person name="Brouns S.J.J."/>
        </authorList>
    </citation>
    <scope>NUCLEOTIDE SEQUENCE [LARGE SCALE GENOMIC DNA]</scope>
</reference>
<name>A0A7U0GAJ0_9CAUD</name>
<organism evidence="1 2">
    <name type="scientific">Klebsiella phage vB_KpP_FBKp27</name>
    <dbReference type="NCBI Taxonomy" id="2801837"/>
    <lineage>
        <taxon>Viruses</taxon>
        <taxon>Duplodnaviria</taxon>
        <taxon>Heunggongvirae</taxon>
        <taxon>Uroviricota</taxon>
        <taxon>Caudoviricetes</taxon>
        <taxon>Schitoviridae</taxon>
        <taxon>Efbeekayvirus</taxon>
        <taxon>Efbeekayvirus Fbkp27</taxon>
    </lineage>
</organism>
<dbReference type="EMBL" id="MW394388">
    <property type="protein sequence ID" value="QQV91636.1"/>
    <property type="molecule type" value="Genomic_DNA"/>
</dbReference>
<dbReference type="Proteomes" id="UP000596379">
    <property type="component" value="Segment"/>
</dbReference>
<gene>
    <name evidence="1" type="ORF">vBKpPFBKp27_073</name>
</gene>
<evidence type="ECO:0000313" key="2">
    <source>
        <dbReference type="Proteomes" id="UP000596379"/>
    </source>
</evidence>
<sequence length="173" mass="20113">MIIKTTEMDLFCRCFKQAMFDKAKTDFKVWVFEEIVPKHTALTGSKYFTRNGEHHPTYVIEDAPVVQLHPSLCEAFDERFDQLRQMEELEGNYYEYLLRDLVANSGSLSDFFALLPEAMHETIRSIELKAHDKPISVSSEQIVEFRKEHAKAISMFKRRKTMESIGVNKGSII</sequence>
<evidence type="ECO:0000313" key="1">
    <source>
        <dbReference type="EMBL" id="QQV91636.1"/>
    </source>
</evidence>
<keyword evidence="2" id="KW-1185">Reference proteome</keyword>